<evidence type="ECO:0000313" key="2">
    <source>
        <dbReference type="EMBL" id="MDY0406262.1"/>
    </source>
</evidence>
<dbReference type="Proteomes" id="UP001228376">
    <property type="component" value="Unassembled WGS sequence"/>
</dbReference>
<dbReference type="InterPro" id="IPR029045">
    <property type="entry name" value="ClpP/crotonase-like_dom_sf"/>
</dbReference>
<proteinExistence type="inferred from homology"/>
<keyword evidence="2" id="KW-0456">Lyase</keyword>
<dbReference type="EC" id="4.2.1.17" evidence="2"/>
<accession>A0ABU5CIT5</accession>
<name>A0ABU5CIT5_9BACI</name>
<dbReference type="Pfam" id="PF00378">
    <property type="entry name" value="ECH_1"/>
    <property type="match status" value="1"/>
</dbReference>
<dbReference type="Gene3D" id="1.10.12.10">
    <property type="entry name" value="Lyase 2-enoyl-coa Hydratase, Chain A, domain 2"/>
    <property type="match status" value="1"/>
</dbReference>
<evidence type="ECO:0000313" key="3">
    <source>
        <dbReference type="Proteomes" id="UP001228376"/>
    </source>
</evidence>
<dbReference type="Gene3D" id="3.90.226.10">
    <property type="entry name" value="2-enoyl-CoA Hydratase, Chain A, domain 1"/>
    <property type="match status" value="1"/>
</dbReference>
<dbReference type="NCBIfam" id="NF005804">
    <property type="entry name" value="PRK07659.1"/>
    <property type="match status" value="1"/>
</dbReference>
<protein>
    <submittedName>
        <fullName evidence="2">Enoyl-CoA hydratase</fullName>
        <ecNumber evidence="2">4.2.1.17</ecNumber>
    </submittedName>
</protein>
<dbReference type="GO" id="GO:0004300">
    <property type="term" value="F:enoyl-CoA hydratase activity"/>
    <property type="evidence" value="ECO:0007669"/>
    <property type="project" value="UniProtKB-EC"/>
</dbReference>
<evidence type="ECO:0000256" key="1">
    <source>
        <dbReference type="ARBA" id="ARBA00005254"/>
    </source>
</evidence>
<dbReference type="PANTHER" id="PTHR43459:SF1">
    <property type="entry name" value="EG:BACN32G11.4 PROTEIN"/>
    <property type="match status" value="1"/>
</dbReference>
<sequence>MIDPFLFTQLYGLNPLNKEMLDELLKTLQIIAQNADSILIIAGKGKAFCAGGDIKMMLENTDREQFDAIMDTISEITHQLYVMPKIVLAAIHGSAVGLGLSLALTSDYLIANESAKLGMLFIGIGLAPDGGGHYLLENRIGTQQAKQFIWSGSTVSAEKAKDMQLVDVVTKLDPIKAAEAVVQNLQQAPLTAMIKTKLLYHKKHAPALQISMQEEKENQLALRQTRDHQEGVQAFIEKRKPTFTGY</sequence>
<organism evidence="2 3">
    <name type="scientific">Tigheibacillus jepli</name>
    <dbReference type="NCBI Taxonomy" id="3035914"/>
    <lineage>
        <taxon>Bacteria</taxon>
        <taxon>Bacillati</taxon>
        <taxon>Bacillota</taxon>
        <taxon>Bacilli</taxon>
        <taxon>Bacillales</taxon>
        <taxon>Bacillaceae</taxon>
        <taxon>Tigheibacillus</taxon>
    </lineage>
</organism>
<dbReference type="CDD" id="cd06558">
    <property type="entry name" value="crotonase-like"/>
    <property type="match status" value="1"/>
</dbReference>
<reference evidence="2 3" key="1">
    <citation type="submission" date="2023-10" db="EMBL/GenBank/DDBJ databases">
        <title>179-bfca-hs.</title>
        <authorList>
            <person name="Miliotis G."/>
            <person name="Sengupta P."/>
            <person name="Hameed A."/>
            <person name="Chuvochina M."/>
            <person name="Mcdonagh F."/>
            <person name="Simpson A.C."/>
            <person name="Singh N.K."/>
            <person name="Rekha P.D."/>
            <person name="Raman K."/>
            <person name="Hugenholtz P."/>
            <person name="Venkateswaran K."/>
        </authorList>
    </citation>
    <scope>NUCLEOTIDE SEQUENCE [LARGE SCALE GENOMIC DNA]</scope>
    <source>
        <strain evidence="2 3">179-BFC-A-HS</strain>
    </source>
</reference>
<dbReference type="EMBL" id="JAROCA020000001">
    <property type="protein sequence ID" value="MDY0406262.1"/>
    <property type="molecule type" value="Genomic_DNA"/>
</dbReference>
<dbReference type="InterPro" id="IPR001753">
    <property type="entry name" value="Enoyl-CoA_hydra/iso"/>
</dbReference>
<comment type="similarity">
    <text evidence="1">Belongs to the enoyl-CoA hydratase/isomerase family.</text>
</comment>
<dbReference type="PANTHER" id="PTHR43459">
    <property type="entry name" value="ENOYL-COA HYDRATASE"/>
    <property type="match status" value="1"/>
</dbReference>
<comment type="caution">
    <text evidence="2">The sequence shown here is derived from an EMBL/GenBank/DDBJ whole genome shotgun (WGS) entry which is preliminary data.</text>
</comment>
<keyword evidence="3" id="KW-1185">Reference proteome</keyword>
<dbReference type="InterPro" id="IPR014748">
    <property type="entry name" value="Enoyl-CoA_hydra_C"/>
</dbReference>
<dbReference type="SUPFAM" id="SSF52096">
    <property type="entry name" value="ClpP/crotonase"/>
    <property type="match status" value="1"/>
</dbReference>
<gene>
    <name evidence="2" type="ORF">P5G51_013445</name>
</gene>
<dbReference type="RefSeq" id="WP_306068053.1">
    <property type="nucleotide sequence ID" value="NZ_JAROCA020000001.1"/>
</dbReference>